<dbReference type="PANTHER" id="PTHR30505:SF0">
    <property type="entry name" value="FRUCTOSE-LIKE PTS SYSTEM EIIBC COMPONENT-RELATED"/>
    <property type="match status" value="1"/>
</dbReference>
<keyword evidence="6" id="KW-0597">Phosphoprotein</keyword>
<evidence type="ECO:0000256" key="10">
    <source>
        <dbReference type="ARBA" id="ARBA00022692"/>
    </source>
</evidence>
<dbReference type="InterPro" id="IPR036095">
    <property type="entry name" value="PTS_EIIB-like_sf"/>
</dbReference>
<evidence type="ECO:0000256" key="8">
    <source>
        <dbReference type="ARBA" id="ARBA00022679"/>
    </source>
</evidence>
<keyword evidence="7" id="KW-0762">Sugar transport</keyword>
<feature type="domain" description="PTS EIIC type-2" evidence="16">
    <location>
        <begin position="242"/>
        <end position="577"/>
    </location>
</feature>
<comment type="subcellular location">
    <subcellularLocation>
        <location evidence="2">Cell inner membrane</location>
        <topology evidence="2">Multi-pass membrane protein</topology>
    </subcellularLocation>
</comment>
<dbReference type="InterPro" id="IPR003352">
    <property type="entry name" value="PTS_EIIC"/>
</dbReference>
<proteinExistence type="predicted"/>
<dbReference type="GO" id="GO:0016740">
    <property type="term" value="F:transferase activity"/>
    <property type="evidence" value="ECO:0007669"/>
    <property type="project" value="UniProtKB-KW"/>
</dbReference>
<evidence type="ECO:0000256" key="6">
    <source>
        <dbReference type="ARBA" id="ARBA00022553"/>
    </source>
</evidence>
<comment type="caution">
    <text evidence="17">The sequence shown here is derived from an EMBL/GenBank/DDBJ whole genome shotgun (WGS) entry which is preliminary data.</text>
</comment>
<evidence type="ECO:0000256" key="5">
    <source>
        <dbReference type="ARBA" id="ARBA00022475"/>
    </source>
</evidence>
<dbReference type="CDD" id="cd00133">
    <property type="entry name" value="PTS_IIB"/>
    <property type="match status" value="1"/>
</dbReference>
<dbReference type="Gene3D" id="3.40.50.2300">
    <property type="match status" value="2"/>
</dbReference>
<dbReference type="SUPFAM" id="SSF52794">
    <property type="entry name" value="PTS system IIB component-like"/>
    <property type="match status" value="2"/>
</dbReference>
<dbReference type="PROSITE" id="PS51099">
    <property type="entry name" value="PTS_EIIB_TYPE_2"/>
    <property type="match status" value="2"/>
</dbReference>
<evidence type="ECO:0000256" key="4">
    <source>
        <dbReference type="ARBA" id="ARBA00022448"/>
    </source>
</evidence>
<dbReference type="EMBL" id="JBHSZP010000002">
    <property type="protein sequence ID" value="MFC7088436.1"/>
    <property type="molecule type" value="Genomic_DNA"/>
</dbReference>
<keyword evidence="18" id="KW-1185">Reference proteome</keyword>
<feature type="transmembrane region" description="Helical" evidence="14">
    <location>
        <begin position="284"/>
        <end position="307"/>
    </location>
</feature>
<dbReference type="InterPro" id="IPR050864">
    <property type="entry name" value="Bacterial_PTS_Sugar_Transport"/>
</dbReference>
<feature type="domain" description="PTS EIIB type-2" evidence="15">
    <location>
        <begin position="120"/>
        <end position="215"/>
    </location>
</feature>
<evidence type="ECO:0000256" key="14">
    <source>
        <dbReference type="SAM" id="Phobius"/>
    </source>
</evidence>
<evidence type="ECO:0000256" key="13">
    <source>
        <dbReference type="ARBA" id="ARBA00023136"/>
    </source>
</evidence>
<evidence type="ECO:0000259" key="16">
    <source>
        <dbReference type="PROSITE" id="PS51104"/>
    </source>
</evidence>
<evidence type="ECO:0000256" key="2">
    <source>
        <dbReference type="ARBA" id="ARBA00004429"/>
    </source>
</evidence>
<feature type="domain" description="PTS EIIB type-2" evidence="15">
    <location>
        <begin position="1"/>
        <end position="98"/>
    </location>
</feature>
<feature type="transmembrane region" description="Helical" evidence="14">
    <location>
        <begin position="446"/>
        <end position="466"/>
    </location>
</feature>
<evidence type="ECO:0000313" key="17">
    <source>
        <dbReference type="EMBL" id="MFC7088436.1"/>
    </source>
</evidence>
<dbReference type="InterPro" id="IPR013011">
    <property type="entry name" value="PTS_EIIB_2"/>
</dbReference>
<comment type="catalytic activity">
    <reaction evidence="1">
        <text>D-fructose(out) + N(pros)-phospho-L-histidyl-[protein] = D-fructose 1-phosphate(in) + L-histidyl-[protein]</text>
        <dbReference type="Rhea" id="RHEA:49252"/>
        <dbReference type="Rhea" id="RHEA-COMP:9745"/>
        <dbReference type="Rhea" id="RHEA-COMP:9746"/>
        <dbReference type="ChEBI" id="CHEBI:29979"/>
        <dbReference type="ChEBI" id="CHEBI:37721"/>
        <dbReference type="ChEBI" id="CHEBI:58674"/>
        <dbReference type="ChEBI" id="CHEBI:64837"/>
        <dbReference type="EC" id="2.7.1.202"/>
    </reaction>
</comment>
<feature type="transmembrane region" description="Helical" evidence="14">
    <location>
        <begin position="366"/>
        <end position="395"/>
    </location>
</feature>
<dbReference type="NCBIfam" id="TIGR01427">
    <property type="entry name" value="PTS_IIC_fructo"/>
    <property type="match status" value="1"/>
</dbReference>
<keyword evidence="13 14" id="KW-0472">Membrane</keyword>
<dbReference type="EC" id="2.7.1.202" evidence="3"/>
<organism evidence="17 18">
    <name type="scientific">Halomonas salifodinae</name>
    <dbReference type="NCBI Taxonomy" id="438745"/>
    <lineage>
        <taxon>Bacteria</taxon>
        <taxon>Pseudomonadati</taxon>
        <taxon>Pseudomonadota</taxon>
        <taxon>Gammaproteobacteria</taxon>
        <taxon>Oceanospirillales</taxon>
        <taxon>Halomonadaceae</taxon>
        <taxon>Halomonas</taxon>
    </lineage>
</organism>
<evidence type="ECO:0000256" key="1">
    <source>
        <dbReference type="ARBA" id="ARBA00001401"/>
    </source>
</evidence>
<dbReference type="Pfam" id="PF02302">
    <property type="entry name" value="PTS_IIB"/>
    <property type="match status" value="2"/>
</dbReference>
<feature type="transmembrane region" description="Helical" evidence="14">
    <location>
        <begin position="319"/>
        <end position="346"/>
    </location>
</feature>
<dbReference type="PROSITE" id="PS51104">
    <property type="entry name" value="PTS_EIIC_TYPE_2"/>
    <property type="match status" value="1"/>
</dbReference>
<gene>
    <name evidence="17" type="ORF">ACFQH5_02585</name>
</gene>
<feature type="transmembrane region" description="Helical" evidence="14">
    <location>
        <begin position="246"/>
        <end position="272"/>
    </location>
</feature>
<evidence type="ECO:0000259" key="15">
    <source>
        <dbReference type="PROSITE" id="PS51099"/>
    </source>
</evidence>
<accession>A0ABW2EWC7</accession>
<evidence type="ECO:0000256" key="9">
    <source>
        <dbReference type="ARBA" id="ARBA00022683"/>
    </source>
</evidence>
<dbReference type="Pfam" id="PF02378">
    <property type="entry name" value="PTS_EIIC"/>
    <property type="match status" value="1"/>
</dbReference>
<evidence type="ECO:0000256" key="3">
    <source>
        <dbReference type="ARBA" id="ARBA00012799"/>
    </source>
</evidence>
<keyword evidence="8 17" id="KW-0808">Transferase</keyword>
<dbReference type="InterPro" id="IPR003501">
    <property type="entry name" value="PTS_EIIB_2/3"/>
</dbReference>
<dbReference type="NCBIfam" id="NF007783">
    <property type="entry name" value="PRK10474.1"/>
    <property type="match status" value="2"/>
</dbReference>
<keyword evidence="9" id="KW-0598">Phosphotransferase system</keyword>
<evidence type="ECO:0000256" key="11">
    <source>
        <dbReference type="ARBA" id="ARBA00022777"/>
    </source>
</evidence>
<sequence>MNVIIVTACPSGMATTFLAARRLEQAAGRLGWQARVEMHSQLEAVTPLGAEVIAAADLVVVAAEWVPEPARFAGKRLFQAPLAEALADPGAFLERAERDAAEFAAPAEEAPSAPAGATRIVAVTACPTGVAHTFMAAEALAEAGRALGHEIRVETQGSVGAQDQLTDEEIAAAEVVILACDIEVDPTRFAGKRVYRTSTGNALKKAQATIAAALENAEVESAGGATSSGTGEAKKGIKEKGVYKHLLTGVSFMLPMVVAGGLLIALSFVFGIEAFQEEGTLAAALMQIGGGTAFALMIPVLAGYIAYSIADRPGIAPGMIGGMLAAEIGAGFIGGILAGFLAGYVAKAVATHVRLPSSVESLKPILIIPLVASLVTGLVMIYVVGEPVAGILAALTTFLEGMGSTNAVLLGILLGSMMCFDLGGPVNKAAYTFGVGLLASETYGPMAAIMAAGMVPAIGMGIASFVAKSKFSEPEREAGKASFVLGFCFISEGAIPFAAKDPLRVIPACMVGGAVTGALSMLVGAKLMAPHGGIFVLLIPNAITPVLLYLGAIVIGSLITGLGYALIKRGAAPVAVAA</sequence>
<dbReference type="InterPro" id="IPR006327">
    <property type="entry name" value="PTS_IIC_fruc"/>
</dbReference>
<keyword evidence="10 14" id="KW-0812">Transmembrane</keyword>
<dbReference type="InterPro" id="IPR013014">
    <property type="entry name" value="PTS_EIIC_2"/>
</dbReference>
<keyword evidence="4" id="KW-0813">Transport</keyword>
<dbReference type="NCBIfam" id="TIGR00829">
    <property type="entry name" value="FRU"/>
    <property type="match status" value="1"/>
</dbReference>
<evidence type="ECO:0000313" key="18">
    <source>
        <dbReference type="Proteomes" id="UP001596411"/>
    </source>
</evidence>
<keyword evidence="12 14" id="KW-1133">Transmembrane helix</keyword>
<dbReference type="RefSeq" id="WP_346061712.1">
    <property type="nucleotide sequence ID" value="NZ_BAAADR010000004.1"/>
</dbReference>
<feature type="transmembrane region" description="Helical" evidence="14">
    <location>
        <begin position="505"/>
        <end position="525"/>
    </location>
</feature>
<evidence type="ECO:0000256" key="7">
    <source>
        <dbReference type="ARBA" id="ARBA00022597"/>
    </source>
</evidence>
<dbReference type="InterPro" id="IPR003353">
    <property type="entry name" value="PTS_IIB_fruc"/>
</dbReference>
<feature type="transmembrane region" description="Helical" evidence="14">
    <location>
        <begin position="546"/>
        <end position="567"/>
    </location>
</feature>
<dbReference type="Proteomes" id="UP001596411">
    <property type="component" value="Unassembled WGS sequence"/>
</dbReference>
<dbReference type="PANTHER" id="PTHR30505">
    <property type="entry name" value="FRUCTOSE-LIKE PERMEASE"/>
    <property type="match status" value="1"/>
</dbReference>
<reference evidence="18" key="1">
    <citation type="journal article" date="2019" name="Int. J. Syst. Evol. Microbiol.">
        <title>The Global Catalogue of Microorganisms (GCM) 10K type strain sequencing project: providing services to taxonomists for standard genome sequencing and annotation.</title>
        <authorList>
            <consortium name="The Broad Institute Genomics Platform"/>
            <consortium name="The Broad Institute Genome Sequencing Center for Infectious Disease"/>
            <person name="Wu L."/>
            <person name="Ma J."/>
        </authorList>
    </citation>
    <scope>NUCLEOTIDE SEQUENCE [LARGE SCALE GENOMIC DNA]</scope>
    <source>
        <strain evidence="18">CGMCC 1.13666</strain>
    </source>
</reference>
<evidence type="ECO:0000256" key="12">
    <source>
        <dbReference type="ARBA" id="ARBA00022989"/>
    </source>
</evidence>
<protein>
    <recommendedName>
        <fullName evidence="3">protein-N(pi)-phosphohistidine--D-fructose phosphotransferase</fullName>
        <ecNumber evidence="3">2.7.1.202</ecNumber>
    </recommendedName>
</protein>
<keyword evidence="11" id="KW-0418">Kinase</keyword>
<name>A0ABW2EWC7_9GAMM</name>
<keyword evidence="5" id="KW-1003">Cell membrane</keyword>
<dbReference type="CDD" id="cd05569">
    <property type="entry name" value="PTS_IIB_fructose"/>
    <property type="match status" value="1"/>
</dbReference>